<feature type="transmembrane region" description="Helical" evidence="3">
    <location>
        <begin position="260"/>
        <end position="281"/>
    </location>
</feature>
<evidence type="ECO:0000313" key="4">
    <source>
        <dbReference type="EMBL" id="KAK7493652.1"/>
    </source>
</evidence>
<evidence type="ECO:0000256" key="1">
    <source>
        <dbReference type="ARBA" id="ARBA00022536"/>
    </source>
</evidence>
<gene>
    <name evidence="4" type="ORF">BaRGS_00015164</name>
</gene>
<dbReference type="Gene3D" id="2.170.300.10">
    <property type="entry name" value="Tie2 ligand-binding domain superfamily"/>
    <property type="match status" value="1"/>
</dbReference>
<feature type="compositionally biased region" description="Polar residues" evidence="2">
    <location>
        <begin position="303"/>
        <end position="316"/>
    </location>
</feature>
<evidence type="ECO:0000256" key="3">
    <source>
        <dbReference type="SAM" id="Phobius"/>
    </source>
</evidence>
<sequence>MTQCRYYHPDKPARDYVCCTLPGRRLYVAVERQVGQKEITMERGGFGLLCLLAVFSVLQRPGCCQYQQIGCTAGWYGSVCDKQCSDKCRPDNNGIITCRQDDGRCTTGCISGWRGPQCTLPCVMNCDGGCDQDNGVCDGCFRDYYGVRCQFQCECETGYYGVESCEECGYCRDDVCNNHNGHCPRGCRDGFDGDRCDRCNRTRWGSNCSLPCGQCAGDGSCDMDTGRCISGCLEGFEGEACTLKLLPVLSKDSSIPAGPVIGGVLGAVALVGVTVLLGILIKRRRGLREAATAGGDASACPTGANNSPGATQSSICPENNKTGTDVTYAPLEEYFHPDDLSPYTTLSTDRSHPESKCETGYYGVESCEECGYCRDDVCNNGHCPRGCRDGFDGDRCDSEYQD</sequence>
<dbReference type="PANTHER" id="PTHR24043">
    <property type="entry name" value="SCAVENGER RECEPTOR CLASS F"/>
    <property type="match status" value="1"/>
</dbReference>
<keyword evidence="3" id="KW-0812">Transmembrane</keyword>
<dbReference type="EMBL" id="JACVVK020000091">
    <property type="protein sequence ID" value="KAK7493652.1"/>
    <property type="molecule type" value="Genomic_DNA"/>
</dbReference>
<evidence type="ECO:0000256" key="2">
    <source>
        <dbReference type="SAM" id="MobiDB-lite"/>
    </source>
</evidence>
<name>A0ABD0L2M1_9CAEN</name>
<keyword evidence="3" id="KW-1133">Transmembrane helix</keyword>
<comment type="caution">
    <text evidence="4">The sequence shown here is derived from an EMBL/GenBank/DDBJ whole genome shotgun (WGS) entry which is preliminary data.</text>
</comment>
<feature type="region of interest" description="Disordered" evidence="2">
    <location>
        <begin position="294"/>
        <end position="316"/>
    </location>
</feature>
<proteinExistence type="predicted"/>
<dbReference type="PANTHER" id="PTHR24043:SF8">
    <property type="entry name" value="EGF-LIKE DOMAIN-CONTAINING PROTEIN"/>
    <property type="match status" value="1"/>
</dbReference>
<reference evidence="4 5" key="1">
    <citation type="journal article" date="2023" name="Sci. Data">
        <title>Genome assembly of the Korean intertidal mud-creeper Batillaria attramentaria.</title>
        <authorList>
            <person name="Patra A.K."/>
            <person name="Ho P.T."/>
            <person name="Jun S."/>
            <person name="Lee S.J."/>
            <person name="Kim Y."/>
            <person name="Won Y.J."/>
        </authorList>
    </citation>
    <scope>NUCLEOTIDE SEQUENCE [LARGE SCALE GENOMIC DNA]</scope>
    <source>
        <strain evidence="4">Wonlab-2016</strain>
    </source>
</reference>
<organism evidence="4 5">
    <name type="scientific">Batillaria attramentaria</name>
    <dbReference type="NCBI Taxonomy" id="370345"/>
    <lineage>
        <taxon>Eukaryota</taxon>
        <taxon>Metazoa</taxon>
        <taxon>Spiralia</taxon>
        <taxon>Lophotrochozoa</taxon>
        <taxon>Mollusca</taxon>
        <taxon>Gastropoda</taxon>
        <taxon>Caenogastropoda</taxon>
        <taxon>Sorbeoconcha</taxon>
        <taxon>Cerithioidea</taxon>
        <taxon>Batillariidae</taxon>
        <taxon>Batillaria</taxon>
    </lineage>
</organism>
<dbReference type="InterPro" id="IPR042635">
    <property type="entry name" value="MEGF10/SREC1/2-like"/>
</dbReference>
<evidence type="ECO:0000313" key="5">
    <source>
        <dbReference type="Proteomes" id="UP001519460"/>
    </source>
</evidence>
<keyword evidence="3" id="KW-0472">Membrane</keyword>
<protein>
    <submittedName>
        <fullName evidence="4">Uncharacterized protein</fullName>
    </submittedName>
</protein>
<keyword evidence="1" id="KW-0245">EGF-like domain</keyword>
<accession>A0ABD0L2M1</accession>
<dbReference type="AlphaFoldDB" id="A0ABD0L2M1"/>
<dbReference type="Proteomes" id="UP001519460">
    <property type="component" value="Unassembled WGS sequence"/>
</dbReference>
<keyword evidence="5" id="KW-1185">Reference proteome</keyword>